<keyword evidence="1" id="KW-0472">Membrane</keyword>
<evidence type="ECO:0000313" key="2">
    <source>
        <dbReference type="EMBL" id="KKQ91584.1"/>
    </source>
</evidence>
<accession>A0A0G0P0I5</accession>
<comment type="caution">
    <text evidence="2">The sequence shown here is derived from an EMBL/GenBank/DDBJ whole genome shotgun (WGS) entry which is preliminary data.</text>
</comment>
<dbReference type="AlphaFoldDB" id="A0A0G0P0I5"/>
<dbReference type="EMBL" id="LBVU01000005">
    <property type="protein sequence ID" value="KKQ91584.1"/>
    <property type="molecule type" value="Genomic_DNA"/>
</dbReference>
<reference evidence="2 3" key="1">
    <citation type="journal article" date="2015" name="Nature">
        <title>rRNA introns, odd ribosomes, and small enigmatic genomes across a large radiation of phyla.</title>
        <authorList>
            <person name="Brown C.T."/>
            <person name="Hug L.A."/>
            <person name="Thomas B.C."/>
            <person name="Sharon I."/>
            <person name="Castelle C.J."/>
            <person name="Singh A."/>
            <person name="Wilkins M.J."/>
            <person name="Williams K.H."/>
            <person name="Banfield J.F."/>
        </authorList>
    </citation>
    <scope>NUCLEOTIDE SEQUENCE [LARGE SCALE GENOMIC DNA]</scope>
</reference>
<sequence length="194" mass="22707">MKIIPLDGNKNKISFIVSVLAVFWMFYRFWILVDFINTSNWKVLLIIELALHTLFPIGMAVLFFNMIKTFQWKMQKNTTRLFVMSFFLIAIIYSTLLESPLKSFNDLSNGPISYFGSCTLTSNRWEFDNPLGWYTMYIKGPDGKDRYVHIIQKDFEKMLLPTNNFNEVLRISGDCNRLVNLTYLPNISVALEVK</sequence>
<keyword evidence="1" id="KW-1133">Transmembrane helix</keyword>
<organism evidence="2 3">
    <name type="scientific">Candidatus Woesebacteria bacterium GW2011_GWB1_39_10</name>
    <dbReference type="NCBI Taxonomy" id="1618572"/>
    <lineage>
        <taxon>Bacteria</taxon>
        <taxon>Candidatus Woeseibacteriota</taxon>
    </lineage>
</organism>
<evidence type="ECO:0000313" key="3">
    <source>
        <dbReference type="Proteomes" id="UP000034774"/>
    </source>
</evidence>
<name>A0A0G0P0I5_9BACT</name>
<evidence type="ECO:0000256" key="1">
    <source>
        <dbReference type="SAM" id="Phobius"/>
    </source>
</evidence>
<proteinExistence type="predicted"/>
<feature type="transmembrane region" description="Helical" evidence="1">
    <location>
        <begin position="79"/>
        <end position="97"/>
    </location>
</feature>
<dbReference type="STRING" id="1618572.UT17_C0005G0022"/>
<feature type="transmembrane region" description="Helical" evidence="1">
    <location>
        <begin position="43"/>
        <end position="67"/>
    </location>
</feature>
<gene>
    <name evidence="2" type="ORF">UT17_C0005G0022</name>
</gene>
<feature type="transmembrane region" description="Helical" evidence="1">
    <location>
        <begin position="12"/>
        <end position="31"/>
    </location>
</feature>
<keyword evidence="1" id="KW-0812">Transmembrane</keyword>
<protein>
    <submittedName>
        <fullName evidence="2">Uncharacterized protein</fullName>
    </submittedName>
</protein>
<dbReference type="Proteomes" id="UP000034774">
    <property type="component" value="Unassembled WGS sequence"/>
</dbReference>